<comment type="caution">
    <text evidence="2">The sequence shown here is derived from an EMBL/GenBank/DDBJ whole genome shotgun (WGS) entry which is preliminary data.</text>
</comment>
<dbReference type="PANTHER" id="PTHR10424:SF82">
    <property type="entry name" value="ENVELOPE GLYCOPROTEIN-RELATED"/>
    <property type="match status" value="1"/>
</dbReference>
<evidence type="ECO:0000313" key="2">
    <source>
        <dbReference type="EMBL" id="NWX05331.1"/>
    </source>
</evidence>
<dbReference type="Proteomes" id="UP000546235">
    <property type="component" value="Unassembled WGS sequence"/>
</dbReference>
<feature type="non-terminal residue" evidence="2">
    <location>
        <position position="289"/>
    </location>
</feature>
<proteinExistence type="predicted"/>
<reference evidence="2 3" key="1">
    <citation type="submission" date="2019-09" db="EMBL/GenBank/DDBJ databases">
        <title>Bird 10,000 Genomes (B10K) Project - Family phase.</title>
        <authorList>
            <person name="Zhang G."/>
        </authorList>
    </citation>
    <scope>NUCLEOTIDE SEQUENCE [LARGE SCALE GENOMIC DNA]</scope>
    <source>
        <strain evidence="2">OUT-0007</strain>
        <tissue evidence="2">Blood</tissue>
    </source>
</reference>
<dbReference type="CDD" id="cd09851">
    <property type="entry name" value="HTLV-1-like_HR1-HR2"/>
    <property type="match status" value="1"/>
</dbReference>
<dbReference type="InterPro" id="IPR018154">
    <property type="entry name" value="TLV/ENV_coat_polyprotein"/>
</dbReference>
<keyword evidence="3" id="KW-1185">Reference proteome</keyword>
<dbReference type="Gene3D" id="1.10.287.210">
    <property type="match status" value="1"/>
</dbReference>
<keyword evidence="1" id="KW-0472">Membrane</keyword>
<organism evidence="2 3">
    <name type="scientific">Caloenas nicobarica</name>
    <name type="common">Nicobar pigeon</name>
    <dbReference type="NCBI Taxonomy" id="187106"/>
    <lineage>
        <taxon>Eukaryota</taxon>
        <taxon>Metazoa</taxon>
        <taxon>Chordata</taxon>
        <taxon>Craniata</taxon>
        <taxon>Vertebrata</taxon>
        <taxon>Euteleostomi</taxon>
        <taxon>Archelosauria</taxon>
        <taxon>Archosauria</taxon>
        <taxon>Dinosauria</taxon>
        <taxon>Saurischia</taxon>
        <taxon>Theropoda</taxon>
        <taxon>Coelurosauria</taxon>
        <taxon>Aves</taxon>
        <taxon>Neognathae</taxon>
        <taxon>Neoaves</taxon>
        <taxon>Columbimorphae</taxon>
        <taxon>Columbiformes</taxon>
        <taxon>Columbidae</taxon>
        <taxon>Caloenas</taxon>
    </lineage>
</organism>
<feature type="transmembrane region" description="Helical" evidence="1">
    <location>
        <begin position="215"/>
        <end position="241"/>
    </location>
</feature>
<sequence length="289" mass="32614">KRHLCVHNETLRSKKLRGWVIPVGNAKWICSKPGLTSCVSMNYLETVKEFCIQVVIIPKITYHPEEYGYRLETILSHRLIKREPITALTLGAIIALSTAGAGVGIASLVRQNQEFTALRLAVDEDLLKIEQSITALEKSVRSLSEVVLQNRQGLELLFLKGGLCAALKEECCVYADHMGLVRDTMSKLRENIEKRKKEYESHQSWYEAWFKQSPWLTTLLSTIAGPLILLTLVLMFGPCIFNEVRAVVKSRLEAANLLLIKAKCEQLTGQDNTELLVLSSQELQCFNEQ</sequence>
<keyword evidence="1" id="KW-1133">Transmembrane helix</keyword>
<gene>
    <name evidence="2" type="primary">Fv4_0</name>
    <name evidence="2" type="ORF">CALNIC_R14932</name>
</gene>
<feature type="non-terminal residue" evidence="2">
    <location>
        <position position="1"/>
    </location>
</feature>
<evidence type="ECO:0000256" key="1">
    <source>
        <dbReference type="SAM" id="Phobius"/>
    </source>
</evidence>
<dbReference type="PANTHER" id="PTHR10424">
    <property type="entry name" value="VIRAL ENVELOPE PROTEIN"/>
    <property type="match status" value="1"/>
</dbReference>
<dbReference type="EMBL" id="VZSB01001844">
    <property type="protein sequence ID" value="NWX05331.1"/>
    <property type="molecule type" value="Genomic_DNA"/>
</dbReference>
<dbReference type="SUPFAM" id="SSF58069">
    <property type="entry name" value="Virus ectodomain"/>
    <property type="match status" value="1"/>
</dbReference>
<name>A0A7K6T3Y3_CALNI</name>
<dbReference type="Pfam" id="PF00429">
    <property type="entry name" value="TLV_coat"/>
    <property type="match status" value="1"/>
</dbReference>
<evidence type="ECO:0000313" key="3">
    <source>
        <dbReference type="Proteomes" id="UP000546235"/>
    </source>
</evidence>
<keyword evidence="1" id="KW-0812">Transmembrane</keyword>
<accession>A0A7K6T3Y3</accession>
<dbReference type="AlphaFoldDB" id="A0A7K6T3Y3"/>
<feature type="transmembrane region" description="Helical" evidence="1">
    <location>
        <begin position="85"/>
        <end position="109"/>
    </location>
</feature>
<protein>
    <submittedName>
        <fullName evidence="2">ENV2 protein</fullName>
    </submittedName>
</protein>